<feature type="compositionally biased region" description="Basic residues" evidence="1">
    <location>
        <begin position="203"/>
        <end position="222"/>
    </location>
</feature>
<accession>A0A1I5ZTL3</accession>
<organism evidence="2 3">
    <name type="scientific">Amycolatopsis rubida</name>
    <dbReference type="NCBI Taxonomy" id="112413"/>
    <lineage>
        <taxon>Bacteria</taxon>
        <taxon>Bacillati</taxon>
        <taxon>Actinomycetota</taxon>
        <taxon>Actinomycetes</taxon>
        <taxon>Pseudonocardiales</taxon>
        <taxon>Pseudonocardiaceae</taxon>
        <taxon>Amycolatopsis</taxon>
    </lineage>
</organism>
<evidence type="ECO:0000313" key="2">
    <source>
        <dbReference type="EMBL" id="SFQ59798.1"/>
    </source>
</evidence>
<dbReference type="STRING" id="112413.SAMN05421854_11697"/>
<proteinExistence type="predicted"/>
<protein>
    <submittedName>
        <fullName evidence="2">Uncharacterized protein</fullName>
    </submittedName>
</protein>
<dbReference type="Proteomes" id="UP000199137">
    <property type="component" value="Unassembled WGS sequence"/>
</dbReference>
<dbReference type="EMBL" id="FOWC01000016">
    <property type="protein sequence ID" value="SFQ59798.1"/>
    <property type="molecule type" value="Genomic_DNA"/>
</dbReference>
<feature type="region of interest" description="Disordered" evidence="1">
    <location>
        <begin position="1"/>
        <end position="239"/>
    </location>
</feature>
<gene>
    <name evidence="2" type="ORF">SAMN05421854_11697</name>
</gene>
<reference evidence="3" key="1">
    <citation type="submission" date="2016-10" db="EMBL/GenBank/DDBJ databases">
        <authorList>
            <person name="Varghese N."/>
            <person name="Submissions S."/>
        </authorList>
    </citation>
    <scope>NUCLEOTIDE SEQUENCE [LARGE SCALE GENOMIC DNA]</scope>
    <source>
        <strain evidence="3">DSM 44637</strain>
    </source>
</reference>
<feature type="compositionally biased region" description="Basic and acidic residues" evidence="1">
    <location>
        <begin position="146"/>
        <end position="161"/>
    </location>
</feature>
<evidence type="ECO:0000313" key="3">
    <source>
        <dbReference type="Proteomes" id="UP000199137"/>
    </source>
</evidence>
<name>A0A1I5ZTL3_9PSEU</name>
<feature type="compositionally biased region" description="Polar residues" evidence="1">
    <location>
        <begin position="63"/>
        <end position="72"/>
    </location>
</feature>
<evidence type="ECO:0000256" key="1">
    <source>
        <dbReference type="SAM" id="MobiDB-lite"/>
    </source>
</evidence>
<sequence>MPAGPAPGRRASSAVRKASGRAAGTSRRGNRTGLAPPARSRTGRTLPPVSQTTPSQPIAVRDTASNSVSPLSPENPGLAASSVRCPNSAPRPGPTCRSRTPAAPPAPVTAPGTSAAETSDTRTGRPRTRAGIPCARATPARIASRWLHEPRPRRNVREIGCRSRTGYTGRTAPPITRDPPNRSSDAVARTNGCTHGSRQVENRRRHPRRNRPRRHQRTRHHASIREKQPWAAGSSGRPP</sequence>
<dbReference type="AlphaFoldDB" id="A0A1I5ZTL3"/>